<evidence type="ECO:0000313" key="12">
    <source>
        <dbReference type="Proteomes" id="UP000253729"/>
    </source>
</evidence>
<feature type="signal peptide" evidence="10">
    <location>
        <begin position="1"/>
        <end position="25"/>
    </location>
</feature>
<dbReference type="InterPro" id="IPR017972">
    <property type="entry name" value="Cyt_P450_CS"/>
</dbReference>
<accession>A0A3F3QCM2</accession>
<evidence type="ECO:0000256" key="4">
    <source>
        <dbReference type="ARBA" id="ARBA00022723"/>
    </source>
</evidence>
<proteinExistence type="inferred from homology"/>
<dbReference type="Pfam" id="PF00067">
    <property type="entry name" value="p450"/>
    <property type="match status" value="1"/>
</dbReference>
<dbReference type="EMBL" id="KZ852037">
    <property type="protein sequence ID" value="RDH36799.1"/>
    <property type="molecule type" value="Genomic_DNA"/>
</dbReference>
<evidence type="ECO:0000256" key="10">
    <source>
        <dbReference type="SAM" id="SignalP"/>
    </source>
</evidence>
<keyword evidence="10" id="KW-0732">Signal</keyword>
<dbReference type="PROSITE" id="PS00086">
    <property type="entry name" value="CYTOCHROME_P450"/>
    <property type="match status" value="1"/>
</dbReference>
<protein>
    <submittedName>
        <fullName evidence="11">Cytochrome P450 monooxygenase</fullName>
    </submittedName>
</protein>
<evidence type="ECO:0000256" key="7">
    <source>
        <dbReference type="ARBA" id="ARBA00023033"/>
    </source>
</evidence>
<dbReference type="InterPro" id="IPR001128">
    <property type="entry name" value="Cyt_P450"/>
</dbReference>
<keyword evidence="5 9" id="KW-0560">Oxidoreductase</keyword>
<evidence type="ECO:0000256" key="2">
    <source>
        <dbReference type="ARBA" id="ARBA00010617"/>
    </source>
</evidence>
<dbReference type="SUPFAM" id="SSF48264">
    <property type="entry name" value="Cytochrome P450"/>
    <property type="match status" value="1"/>
</dbReference>
<evidence type="ECO:0000256" key="3">
    <source>
        <dbReference type="ARBA" id="ARBA00022617"/>
    </source>
</evidence>
<keyword evidence="4 8" id="KW-0479">Metal-binding</keyword>
<dbReference type="GO" id="GO:0020037">
    <property type="term" value="F:heme binding"/>
    <property type="evidence" value="ECO:0007669"/>
    <property type="project" value="InterPro"/>
</dbReference>
<dbReference type="GO" id="GO:0016705">
    <property type="term" value="F:oxidoreductase activity, acting on paired donors, with incorporation or reduction of molecular oxygen"/>
    <property type="evidence" value="ECO:0007669"/>
    <property type="project" value="InterPro"/>
</dbReference>
<dbReference type="GeneID" id="38137137"/>
<evidence type="ECO:0000313" key="11">
    <source>
        <dbReference type="EMBL" id="RDH36799.1"/>
    </source>
</evidence>
<dbReference type="PRINTS" id="PR00463">
    <property type="entry name" value="EP450I"/>
</dbReference>
<dbReference type="PRINTS" id="PR00385">
    <property type="entry name" value="P450"/>
</dbReference>
<dbReference type="InterPro" id="IPR050121">
    <property type="entry name" value="Cytochrome_P450_monoxygenase"/>
</dbReference>
<evidence type="ECO:0000256" key="6">
    <source>
        <dbReference type="ARBA" id="ARBA00023004"/>
    </source>
</evidence>
<reference evidence="11 12" key="1">
    <citation type="submission" date="2018-07" db="EMBL/GenBank/DDBJ databases">
        <title>The genomes of Aspergillus section Nigri reveals drivers in fungal speciation.</title>
        <authorList>
            <consortium name="DOE Joint Genome Institute"/>
            <person name="Vesth T.C."/>
            <person name="Nybo J."/>
            <person name="Theobald S."/>
            <person name="Brandl J."/>
            <person name="Frisvad J.C."/>
            <person name="Nielsen K.F."/>
            <person name="Lyhne E.K."/>
            <person name="Kogle M.E."/>
            <person name="Kuo A."/>
            <person name="Riley R."/>
            <person name="Clum A."/>
            <person name="Nolan M."/>
            <person name="Lipzen A."/>
            <person name="Salamov A."/>
            <person name="Henrissat B."/>
            <person name="Wiebenga A."/>
            <person name="De vries R.P."/>
            <person name="Grigoriev I.V."/>
            <person name="Mortensen U.H."/>
            <person name="Andersen M.R."/>
            <person name="Baker S.E."/>
        </authorList>
    </citation>
    <scope>NUCLEOTIDE SEQUENCE [LARGE SCALE GENOMIC DNA]</scope>
    <source>
        <strain evidence="11 12">CBS 139.54b</strain>
    </source>
</reference>
<name>A0A3F3QCM2_9EURO</name>
<dbReference type="CDD" id="cd11061">
    <property type="entry name" value="CYP67-like"/>
    <property type="match status" value="1"/>
</dbReference>
<sequence length="484" mass="54675">MAINIYLLSISAAAVISCYPGPKSAAVTDWYVAFYAWRGDLHLQNRAWHDQYGDIVRTGPNTLSFNSHPMFTDIYKTGANVRKVDAWKVYSPSRHSPNIFSAINKDAHGFKRRVLKSAFSDQGLSEIEEKIIGHIRRLTACFCPKNIESLAKESDGWLSPINVAPLCDWFAFDLIGDITYGSSFEMLDSPQKRWVRPVYTKLSHRGAMPKIYKWKIDQIFFAPTYNDILSAGNWVYSRVKNRAHVGDEVQGKDVFSAMIQAKDPTTDQEYNMRDIWSESMALLGAATETTSATMSALFFYVLHDNDALSRVTTEIRGTFNSADEIHTGPKLDSCQFLQACLKETLRLNPGVPLGSPRRVLAGGLIVGGRHIPEAVTVSSSLYTLMRRQEYFEEPDEFHPQRWIVDPKSGIDAKSVRMAQQVFCPFGFGATSCIGRRLAWMDISVAFARSVFQYDMRKTCEFPFKSYTAAVPLQGVIVQFRKRKN</sequence>
<keyword evidence="7 9" id="KW-0503">Monooxygenase</keyword>
<dbReference type="GO" id="GO:0004497">
    <property type="term" value="F:monooxygenase activity"/>
    <property type="evidence" value="ECO:0007669"/>
    <property type="project" value="UniProtKB-KW"/>
</dbReference>
<dbReference type="PANTHER" id="PTHR24305">
    <property type="entry name" value="CYTOCHROME P450"/>
    <property type="match status" value="1"/>
</dbReference>
<dbReference type="InterPro" id="IPR002401">
    <property type="entry name" value="Cyt_P450_E_grp-I"/>
</dbReference>
<evidence type="ECO:0000256" key="9">
    <source>
        <dbReference type="RuleBase" id="RU000461"/>
    </source>
</evidence>
<organism evidence="11 12">
    <name type="scientific">Aspergillus welwitschiae</name>
    <dbReference type="NCBI Taxonomy" id="1341132"/>
    <lineage>
        <taxon>Eukaryota</taxon>
        <taxon>Fungi</taxon>
        <taxon>Dikarya</taxon>
        <taxon>Ascomycota</taxon>
        <taxon>Pezizomycotina</taxon>
        <taxon>Eurotiomycetes</taxon>
        <taxon>Eurotiomycetidae</taxon>
        <taxon>Eurotiales</taxon>
        <taxon>Aspergillaceae</taxon>
        <taxon>Aspergillus</taxon>
        <taxon>Aspergillus subgen. Circumdati</taxon>
    </lineage>
</organism>
<evidence type="ECO:0000256" key="5">
    <source>
        <dbReference type="ARBA" id="ARBA00023002"/>
    </source>
</evidence>
<dbReference type="InterPro" id="IPR036396">
    <property type="entry name" value="Cyt_P450_sf"/>
</dbReference>
<gene>
    <name evidence="11" type="ORF">BDQ94DRAFT_157642</name>
</gene>
<comment type="cofactor">
    <cofactor evidence="1 8">
        <name>heme</name>
        <dbReference type="ChEBI" id="CHEBI:30413"/>
    </cofactor>
</comment>
<feature type="binding site" description="axial binding residue" evidence="8">
    <location>
        <position position="432"/>
    </location>
    <ligand>
        <name>heme</name>
        <dbReference type="ChEBI" id="CHEBI:30413"/>
    </ligand>
    <ligandPart>
        <name>Fe</name>
        <dbReference type="ChEBI" id="CHEBI:18248"/>
    </ligandPart>
</feature>
<dbReference type="STRING" id="1341132.A0A3F3QCM2"/>
<dbReference type="AlphaFoldDB" id="A0A3F3QCM2"/>
<keyword evidence="12" id="KW-1185">Reference proteome</keyword>
<evidence type="ECO:0000256" key="1">
    <source>
        <dbReference type="ARBA" id="ARBA00001971"/>
    </source>
</evidence>
<comment type="similarity">
    <text evidence="2 9">Belongs to the cytochrome P450 family.</text>
</comment>
<feature type="chain" id="PRO_5017748760" evidence="10">
    <location>
        <begin position="26"/>
        <end position="484"/>
    </location>
</feature>
<dbReference type="Proteomes" id="UP000253729">
    <property type="component" value="Unassembled WGS sequence"/>
</dbReference>
<evidence type="ECO:0000256" key="8">
    <source>
        <dbReference type="PIRSR" id="PIRSR602401-1"/>
    </source>
</evidence>
<dbReference type="GO" id="GO:0005506">
    <property type="term" value="F:iron ion binding"/>
    <property type="evidence" value="ECO:0007669"/>
    <property type="project" value="InterPro"/>
</dbReference>
<dbReference type="PANTHER" id="PTHR24305:SF237">
    <property type="entry name" value="CYTOCHROME P450 MONOOXYGENASE ATNE-RELATED"/>
    <property type="match status" value="1"/>
</dbReference>
<keyword evidence="6 8" id="KW-0408">Iron</keyword>
<dbReference type="RefSeq" id="XP_026629821.1">
    <property type="nucleotide sequence ID" value="XM_026768781.1"/>
</dbReference>
<keyword evidence="3 8" id="KW-0349">Heme</keyword>
<dbReference type="Gene3D" id="1.10.630.10">
    <property type="entry name" value="Cytochrome P450"/>
    <property type="match status" value="1"/>
</dbReference>